<organism evidence="2 3">
    <name type="scientific">Paxillus rubicundulus Ve08.2h10</name>
    <dbReference type="NCBI Taxonomy" id="930991"/>
    <lineage>
        <taxon>Eukaryota</taxon>
        <taxon>Fungi</taxon>
        <taxon>Dikarya</taxon>
        <taxon>Basidiomycota</taxon>
        <taxon>Agaricomycotina</taxon>
        <taxon>Agaricomycetes</taxon>
        <taxon>Agaricomycetidae</taxon>
        <taxon>Boletales</taxon>
        <taxon>Paxilineae</taxon>
        <taxon>Paxillaceae</taxon>
        <taxon>Paxillus</taxon>
    </lineage>
</organism>
<gene>
    <name evidence="2" type="ORF">PAXRUDRAFT_156654</name>
</gene>
<evidence type="ECO:0000256" key="1">
    <source>
        <dbReference type="SAM" id="MobiDB-lite"/>
    </source>
</evidence>
<proteinExistence type="predicted"/>
<dbReference type="HOGENOM" id="CLU_007337_5_0_1"/>
<sequence>MGPGSSSSKQSQPVRWVCVCQKFSFGRPHQVSTTTFYEHLEQADTEDEWQQIHAQKLMTLEMATLLSSKLVKSRQCSRAWTKPRLFSECLSSYHFNENVPLDDQRPQQPSPPPQDPPGGSPPPPPPPSPPPLSPPHSPHHPPSPPPENPSPHRSHPLPDRQLSPPPNPNPPPNPPQIRQHILYNQRQPPPFDLEALVQAMVLPKLRKIMDYVLLVKNAALEDPIAQMDDDMLGRIWNPPQGPLQIDSPGIHHSIAAYLALEHASQEAYKCVIHSTRRQSYPAPDGVDDELLSFKAVEKLIALYTGIDPIWHDMCPDSCVGFTRPFEDLDDCLTCNKS</sequence>
<dbReference type="OrthoDB" id="2683143at2759"/>
<feature type="compositionally biased region" description="Pro residues" evidence="1">
    <location>
        <begin position="163"/>
        <end position="175"/>
    </location>
</feature>
<dbReference type="InParanoid" id="A0A0D0DI49"/>
<feature type="region of interest" description="Disordered" evidence="1">
    <location>
        <begin position="98"/>
        <end position="178"/>
    </location>
</feature>
<accession>A0A0D0DI49</accession>
<keyword evidence="3" id="KW-1185">Reference proteome</keyword>
<evidence type="ECO:0000313" key="3">
    <source>
        <dbReference type="Proteomes" id="UP000054538"/>
    </source>
</evidence>
<dbReference type="EMBL" id="KN825843">
    <property type="protein sequence ID" value="KIK81204.1"/>
    <property type="molecule type" value="Genomic_DNA"/>
</dbReference>
<reference evidence="2 3" key="1">
    <citation type="submission" date="2014-04" db="EMBL/GenBank/DDBJ databases">
        <authorList>
            <consortium name="DOE Joint Genome Institute"/>
            <person name="Kuo A."/>
            <person name="Kohler A."/>
            <person name="Jargeat P."/>
            <person name="Nagy L.G."/>
            <person name="Floudas D."/>
            <person name="Copeland A."/>
            <person name="Barry K.W."/>
            <person name="Cichocki N."/>
            <person name="Veneault-Fourrey C."/>
            <person name="LaButti K."/>
            <person name="Lindquist E.A."/>
            <person name="Lipzen A."/>
            <person name="Lundell T."/>
            <person name="Morin E."/>
            <person name="Murat C."/>
            <person name="Sun H."/>
            <person name="Tunlid A."/>
            <person name="Henrissat B."/>
            <person name="Grigoriev I.V."/>
            <person name="Hibbett D.S."/>
            <person name="Martin F."/>
            <person name="Nordberg H.P."/>
            <person name="Cantor M.N."/>
            <person name="Hua S.X."/>
        </authorList>
    </citation>
    <scope>NUCLEOTIDE SEQUENCE [LARGE SCALE GENOMIC DNA]</scope>
    <source>
        <strain evidence="2 3">Ve08.2h10</strain>
    </source>
</reference>
<evidence type="ECO:0000313" key="2">
    <source>
        <dbReference type="EMBL" id="KIK81204.1"/>
    </source>
</evidence>
<name>A0A0D0DI49_9AGAM</name>
<dbReference type="PRINTS" id="PR01217">
    <property type="entry name" value="PRICHEXTENSN"/>
</dbReference>
<dbReference type="Proteomes" id="UP000054538">
    <property type="component" value="Unassembled WGS sequence"/>
</dbReference>
<reference evidence="3" key="2">
    <citation type="submission" date="2015-01" db="EMBL/GenBank/DDBJ databases">
        <title>Evolutionary Origins and Diversification of the Mycorrhizal Mutualists.</title>
        <authorList>
            <consortium name="DOE Joint Genome Institute"/>
            <consortium name="Mycorrhizal Genomics Consortium"/>
            <person name="Kohler A."/>
            <person name="Kuo A."/>
            <person name="Nagy L.G."/>
            <person name="Floudas D."/>
            <person name="Copeland A."/>
            <person name="Barry K.W."/>
            <person name="Cichocki N."/>
            <person name="Veneault-Fourrey C."/>
            <person name="LaButti K."/>
            <person name="Lindquist E.A."/>
            <person name="Lipzen A."/>
            <person name="Lundell T."/>
            <person name="Morin E."/>
            <person name="Murat C."/>
            <person name="Riley R."/>
            <person name="Ohm R."/>
            <person name="Sun H."/>
            <person name="Tunlid A."/>
            <person name="Henrissat B."/>
            <person name="Grigoriev I.V."/>
            <person name="Hibbett D.S."/>
            <person name="Martin F."/>
        </authorList>
    </citation>
    <scope>NUCLEOTIDE SEQUENCE [LARGE SCALE GENOMIC DNA]</scope>
    <source>
        <strain evidence="3">Ve08.2h10</strain>
    </source>
</reference>
<feature type="compositionally biased region" description="Pro residues" evidence="1">
    <location>
        <begin position="108"/>
        <end position="149"/>
    </location>
</feature>
<protein>
    <submittedName>
        <fullName evidence="2">Uncharacterized protein</fullName>
    </submittedName>
</protein>
<dbReference type="AlphaFoldDB" id="A0A0D0DI49"/>